<keyword evidence="7" id="KW-0067">ATP-binding</keyword>
<organism evidence="13 14">
    <name type="scientific">Blastocystis sp. subtype 1 (strain ATCC 50177 / NandII)</name>
    <dbReference type="NCBI Taxonomy" id="478820"/>
    <lineage>
        <taxon>Eukaryota</taxon>
        <taxon>Sar</taxon>
        <taxon>Stramenopiles</taxon>
        <taxon>Bigyra</taxon>
        <taxon>Opalozoa</taxon>
        <taxon>Opalinata</taxon>
        <taxon>Blastocystidae</taxon>
        <taxon>Blastocystis</taxon>
    </lineage>
</organism>
<keyword evidence="9 13" id="KW-0030">Aminoacyl-tRNA synthetase</keyword>
<feature type="compositionally biased region" description="Basic residues" evidence="11">
    <location>
        <begin position="567"/>
        <end position="582"/>
    </location>
</feature>
<dbReference type="GO" id="GO:0006423">
    <property type="term" value="P:cysteinyl-tRNA aminoacylation"/>
    <property type="evidence" value="ECO:0007669"/>
    <property type="project" value="InterPro"/>
</dbReference>
<dbReference type="SUPFAM" id="SSF52374">
    <property type="entry name" value="Nucleotidylyl transferase"/>
    <property type="match status" value="1"/>
</dbReference>
<dbReference type="InterPro" id="IPR015803">
    <property type="entry name" value="Cys-tRNA-ligase"/>
</dbReference>
<dbReference type="Pfam" id="PF01406">
    <property type="entry name" value="tRNA-synt_1e"/>
    <property type="match status" value="1"/>
</dbReference>
<evidence type="ECO:0000256" key="5">
    <source>
        <dbReference type="ARBA" id="ARBA00022741"/>
    </source>
</evidence>
<dbReference type="PANTHER" id="PTHR10890:SF3">
    <property type="entry name" value="CYSTEINE--TRNA LIGASE, CYTOPLASMIC"/>
    <property type="match status" value="1"/>
</dbReference>
<dbReference type="GO" id="GO:0005524">
    <property type="term" value="F:ATP binding"/>
    <property type="evidence" value="ECO:0007669"/>
    <property type="project" value="UniProtKB-KW"/>
</dbReference>
<evidence type="ECO:0000256" key="11">
    <source>
        <dbReference type="SAM" id="MobiDB-lite"/>
    </source>
</evidence>
<dbReference type="EC" id="6.1.1.16" evidence="2"/>
<sequence>MLASLCSRSVKPVVRGVITRHFGAPVLFDSVSGEKKPVAEQNGVVSWYSCGPTVYDSSHVGHARSYVQIDLMQRILDLRFGYNVYNAMGVTNIDDKIINKSKATGIAWKDIADKYEAEFFSNMEKLNVRTPKSVIRVSDTIPAIINYVRVLVDKKIAYPCQSGIYFDTQSPLYHYTKLVPPLTDEESQSRIAADPTKKHPRDFALWKFTSEENYSWESPWGKGRPGWHIECSANCHTLFGDHLNIHAGGIDLQFPHHCNEIAQCEAYSGAAWCDTMVHVGHMFIQGRKMSKSLKNFITIDQLLQDYSSDEFRMFCLLNHYRSRVQWDDDGLAEAKKQFKALKENLQRIETEVAKGGMRGDANHAMVSVWMKRFGALREVVRTSLANDMNTREMVNAVQGELRELSKAILENKAGVPYEVTKEELAFVKQLMTDLGFRFEATQEEASLSGALMDTFCEFRRDVRACCLKGLKEENAEVCKEVLQRCDAVRQVVSSKHHCSIIDGKGETLWVKGELPKKEKKEAKKDPRQLTPACPPSEMFKLTGEFSQFDASGFPLLDKEGKPLSPTKQKKLRKRMEKHRAIHQKWLEQQSH</sequence>
<dbReference type="GO" id="GO:0005737">
    <property type="term" value="C:cytoplasm"/>
    <property type="evidence" value="ECO:0007669"/>
    <property type="project" value="TreeGrafter"/>
</dbReference>
<comment type="caution">
    <text evidence="13">The sequence shown here is derived from an EMBL/GenBank/DDBJ whole genome shotgun (WGS) entry which is preliminary data.</text>
</comment>
<evidence type="ECO:0000313" key="14">
    <source>
        <dbReference type="Proteomes" id="UP000078348"/>
    </source>
</evidence>
<gene>
    <name evidence="13" type="ORF">AV274_0195</name>
</gene>
<keyword evidence="14" id="KW-1185">Reference proteome</keyword>
<dbReference type="PANTHER" id="PTHR10890">
    <property type="entry name" value="CYSTEINYL-TRNA SYNTHETASE"/>
    <property type="match status" value="1"/>
</dbReference>
<feature type="domain" description="tRNA synthetases class I catalytic" evidence="12">
    <location>
        <begin position="41"/>
        <end position="335"/>
    </location>
</feature>
<keyword evidence="8" id="KW-0648">Protein biosynthesis</keyword>
<dbReference type="AlphaFoldDB" id="A0A196SPE2"/>
<keyword evidence="4" id="KW-0479">Metal-binding</keyword>
<dbReference type="OrthoDB" id="438179at2759"/>
<evidence type="ECO:0000256" key="9">
    <source>
        <dbReference type="ARBA" id="ARBA00023146"/>
    </source>
</evidence>
<dbReference type="Proteomes" id="UP000078348">
    <property type="component" value="Unassembled WGS sequence"/>
</dbReference>
<keyword evidence="3" id="KW-0436">Ligase</keyword>
<dbReference type="InterPro" id="IPR032678">
    <property type="entry name" value="tRNA-synt_1_cat_dom"/>
</dbReference>
<proteinExistence type="inferred from homology"/>
<feature type="region of interest" description="Disordered" evidence="11">
    <location>
        <begin position="552"/>
        <end position="591"/>
    </location>
</feature>
<evidence type="ECO:0000256" key="3">
    <source>
        <dbReference type="ARBA" id="ARBA00022598"/>
    </source>
</evidence>
<comment type="cofactor">
    <cofactor evidence="1">
        <name>Zn(2+)</name>
        <dbReference type="ChEBI" id="CHEBI:29105"/>
    </cofactor>
</comment>
<evidence type="ECO:0000256" key="6">
    <source>
        <dbReference type="ARBA" id="ARBA00022833"/>
    </source>
</evidence>
<dbReference type="PRINTS" id="PR00983">
    <property type="entry name" value="TRNASYNTHCYS"/>
</dbReference>
<dbReference type="CDD" id="cd00672">
    <property type="entry name" value="CysRS_core"/>
    <property type="match status" value="1"/>
</dbReference>
<keyword evidence="6" id="KW-0862">Zinc</keyword>
<evidence type="ECO:0000259" key="12">
    <source>
        <dbReference type="Pfam" id="PF01406"/>
    </source>
</evidence>
<dbReference type="InterPro" id="IPR014729">
    <property type="entry name" value="Rossmann-like_a/b/a_fold"/>
</dbReference>
<evidence type="ECO:0000256" key="2">
    <source>
        <dbReference type="ARBA" id="ARBA00012832"/>
    </source>
</evidence>
<dbReference type="HAMAP" id="MF_00041">
    <property type="entry name" value="Cys_tRNA_synth"/>
    <property type="match status" value="1"/>
</dbReference>
<dbReference type="Gene3D" id="3.40.50.620">
    <property type="entry name" value="HUPs"/>
    <property type="match status" value="1"/>
</dbReference>
<dbReference type="STRING" id="478820.A0A196SPE2"/>
<evidence type="ECO:0000256" key="1">
    <source>
        <dbReference type="ARBA" id="ARBA00001947"/>
    </source>
</evidence>
<keyword evidence="5" id="KW-0547">Nucleotide-binding</keyword>
<name>A0A196SPE2_BLAHN</name>
<dbReference type="GO" id="GO:0004817">
    <property type="term" value="F:cysteine-tRNA ligase activity"/>
    <property type="evidence" value="ECO:0007669"/>
    <property type="project" value="UniProtKB-EC"/>
</dbReference>
<evidence type="ECO:0000256" key="10">
    <source>
        <dbReference type="ARBA" id="ARBA00031499"/>
    </source>
</evidence>
<protein>
    <recommendedName>
        <fullName evidence="2">cysteine--tRNA ligase</fullName>
        <ecNumber evidence="2">6.1.1.16</ecNumber>
    </recommendedName>
    <alternativeName>
        <fullName evidence="10">Cysteinyl-tRNA synthetase</fullName>
    </alternativeName>
</protein>
<dbReference type="InterPro" id="IPR024909">
    <property type="entry name" value="Cys-tRNA/MSH_ligase"/>
</dbReference>
<evidence type="ECO:0000256" key="7">
    <source>
        <dbReference type="ARBA" id="ARBA00022840"/>
    </source>
</evidence>
<dbReference type="EMBL" id="LXWW01000009">
    <property type="protein sequence ID" value="OAO18047.1"/>
    <property type="molecule type" value="Genomic_DNA"/>
</dbReference>
<dbReference type="NCBIfam" id="TIGR00435">
    <property type="entry name" value="cysS"/>
    <property type="match status" value="1"/>
</dbReference>
<dbReference type="GO" id="GO:0046872">
    <property type="term" value="F:metal ion binding"/>
    <property type="evidence" value="ECO:0007669"/>
    <property type="project" value="UniProtKB-KW"/>
</dbReference>
<reference evidence="13 14" key="1">
    <citation type="submission" date="2016-05" db="EMBL/GenBank/DDBJ databases">
        <title>Nuclear genome of Blastocystis sp. subtype 1 NandII.</title>
        <authorList>
            <person name="Gentekaki E."/>
            <person name="Curtis B."/>
            <person name="Stairs C."/>
            <person name="Eme L."/>
            <person name="Herman E."/>
            <person name="Klimes V."/>
            <person name="Arias M.C."/>
            <person name="Elias M."/>
            <person name="Hilliou F."/>
            <person name="Klute M."/>
            <person name="Malik S.-B."/>
            <person name="Pightling A."/>
            <person name="Rachubinski R."/>
            <person name="Salas D."/>
            <person name="Schlacht A."/>
            <person name="Suga H."/>
            <person name="Archibald J."/>
            <person name="Ball S.G."/>
            <person name="Clark G."/>
            <person name="Dacks J."/>
            <person name="Van Der Giezen M."/>
            <person name="Tsaousis A."/>
            <person name="Roger A."/>
        </authorList>
    </citation>
    <scope>NUCLEOTIDE SEQUENCE [LARGE SCALE GENOMIC DNA]</scope>
    <source>
        <strain evidence="14">ATCC 50177 / NandII</strain>
    </source>
</reference>
<evidence type="ECO:0000256" key="4">
    <source>
        <dbReference type="ARBA" id="ARBA00022723"/>
    </source>
</evidence>
<accession>A0A196SPE2</accession>
<evidence type="ECO:0000313" key="13">
    <source>
        <dbReference type="EMBL" id="OAO18047.1"/>
    </source>
</evidence>
<evidence type="ECO:0000256" key="8">
    <source>
        <dbReference type="ARBA" id="ARBA00022917"/>
    </source>
</evidence>